<evidence type="ECO:0000256" key="3">
    <source>
        <dbReference type="ARBA" id="ARBA00048462"/>
    </source>
</evidence>
<gene>
    <name evidence="6" type="primary">fabD</name>
    <name evidence="6" type="ORF">ACFODW_17615</name>
</gene>
<dbReference type="InterPro" id="IPR001227">
    <property type="entry name" value="Ac_transferase_dom_sf"/>
</dbReference>
<evidence type="ECO:0000256" key="2">
    <source>
        <dbReference type="ARBA" id="ARBA00023315"/>
    </source>
</evidence>
<dbReference type="EMBL" id="JBHRRZ010000040">
    <property type="protein sequence ID" value="MFC2950144.1"/>
    <property type="molecule type" value="Genomic_DNA"/>
</dbReference>
<keyword evidence="2 4" id="KW-0012">Acyltransferase</keyword>
<evidence type="ECO:0000256" key="1">
    <source>
        <dbReference type="ARBA" id="ARBA00022679"/>
    </source>
</evidence>
<dbReference type="SMART" id="SM00827">
    <property type="entry name" value="PKS_AT"/>
    <property type="match status" value="1"/>
</dbReference>
<protein>
    <recommendedName>
        <fullName evidence="4">Malonyl CoA-acyl carrier protein transacylase</fullName>
        <ecNumber evidence="4">2.3.1.39</ecNumber>
    </recommendedName>
</protein>
<proteinExistence type="inferred from homology"/>
<name>A0ABV7ABA4_9BACI</name>
<comment type="similarity">
    <text evidence="4">Belongs to the fabD family.</text>
</comment>
<reference evidence="7" key="1">
    <citation type="journal article" date="2019" name="Int. J. Syst. Evol. Microbiol.">
        <title>The Global Catalogue of Microorganisms (GCM) 10K type strain sequencing project: providing services to taxonomists for standard genome sequencing and annotation.</title>
        <authorList>
            <consortium name="The Broad Institute Genomics Platform"/>
            <consortium name="The Broad Institute Genome Sequencing Center for Infectious Disease"/>
            <person name="Wu L."/>
            <person name="Ma J."/>
        </authorList>
    </citation>
    <scope>NUCLEOTIDE SEQUENCE [LARGE SCALE GENOMIC DNA]</scope>
    <source>
        <strain evidence="7">KCTC 13193</strain>
    </source>
</reference>
<keyword evidence="1 4" id="KW-0808">Transferase</keyword>
<evidence type="ECO:0000256" key="4">
    <source>
        <dbReference type="PIRNR" id="PIRNR000446"/>
    </source>
</evidence>
<feature type="domain" description="Malonyl-CoA:ACP transacylase (MAT)" evidence="5">
    <location>
        <begin position="7"/>
        <end position="299"/>
    </location>
</feature>
<dbReference type="PANTHER" id="PTHR42681">
    <property type="entry name" value="MALONYL-COA-ACYL CARRIER PROTEIN TRANSACYLASE, MITOCHONDRIAL"/>
    <property type="match status" value="1"/>
</dbReference>
<dbReference type="Gene3D" id="3.40.366.10">
    <property type="entry name" value="Malonyl-Coenzyme A Acyl Carrier Protein, domain 2"/>
    <property type="match status" value="1"/>
</dbReference>
<dbReference type="EC" id="2.3.1.39" evidence="4"/>
<dbReference type="Pfam" id="PF00698">
    <property type="entry name" value="Acyl_transf_1"/>
    <property type="match status" value="1"/>
</dbReference>
<dbReference type="InterPro" id="IPR016035">
    <property type="entry name" value="Acyl_Trfase/lysoPLipase"/>
</dbReference>
<dbReference type="Gene3D" id="3.30.70.250">
    <property type="entry name" value="Malonyl-CoA ACP transacylase, ACP-binding"/>
    <property type="match status" value="1"/>
</dbReference>
<evidence type="ECO:0000313" key="7">
    <source>
        <dbReference type="Proteomes" id="UP001595387"/>
    </source>
</evidence>
<dbReference type="RefSeq" id="WP_390308165.1">
    <property type="nucleotide sequence ID" value="NZ_JBHRRZ010000040.1"/>
</dbReference>
<dbReference type="InterPro" id="IPR050858">
    <property type="entry name" value="Mal-CoA-ACP_Trans/PKS_FabD"/>
</dbReference>
<sequence>MKKVAFMFPGQGSQAVGMGKDFYDTYPSIKELYQEANESLGMDLSSLMFEGPEATLTETENAQPALLLSSIAVHTLLLKEEVQPIMTVGHSLGEYSALVAAGALTLEEALPLVQTRGRLMEQAFPKGKGTMAAVLGLSKEEVEEGLNEVEDTADLANLNCPGQIVISGSVEGIDQAAAVLKEKGAKRVLPLNVSGPFHSRLMKPANEEFAEYLENVQIKDANIPVFANVSAQPVTDQQEIKELLIKQLYSPVRFEESIRHMIDKGAEAFVEVGNGKVLSGLVRKISRRTPTFAVQDADSLDKFLKWYKEES</sequence>
<dbReference type="Proteomes" id="UP001595387">
    <property type="component" value="Unassembled WGS sequence"/>
</dbReference>
<dbReference type="SUPFAM" id="SSF52151">
    <property type="entry name" value="FabD/lysophospholipase-like"/>
    <property type="match status" value="1"/>
</dbReference>
<dbReference type="SUPFAM" id="SSF55048">
    <property type="entry name" value="Probable ACP-binding domain of malonyl-CoA ACP transacylase"/>
    <property type="match status" value="1"/>
</dbReference>
<evidence type="ECO:0000313" key="6">
    <source>
        <dbReference type="EMBL" id="MFC2950144.1"/>
    </source>
</evidence>
<dbReference type="GO" id="GO:0004314">
    <property type="term" value="F:[acyl-carrier-protein] S-malonyltransferase activity"/>
    <property type="evidence" value="ECO:0007669"/>
    <property type="project" value="UniProtKB-EC"/>
</dbReference>
<keyword evidence="7" id="KW-1185">Reference proteome</keyword>
<dbReference type="InterPro" id="IPR014043">
    <property type="entry name" value="Acyl_transferase_dom"/>
</dbReference>
<dbReference type="InterPro" id="IPR004410">
    <property type="entry name" value="Malonyl_CoA-ACP_transAc_FabD"/>
</dbReference>
<dbReference type="InterPro" id="IPR024925">
    <property type="entry name" value="Malonyl_CoA-ACP_transAc"/>
</dbReference>
<comment type="caution">
    <text evidence="6">The sequence shown here is derived from an EMBL/GenBank/DDBJ whole genome shotgun (WGS) entry which is preliminary data.</text>
</comment>
<dbReference type="PANTHER" id="PTHR42681:SF1">
    <property type="entry name" value="MALONYL-COA-ACYL CARRIER PROTEIN TRANSACYLASE, MITOCHONDRIAL"/>
    <property type="match status" value="1"/>
</dbReference>
<dbReference type="PIRSF" id="PIRSF000446">
    <property type="entry name" value="Mct"/>
    <property type="match status" value="1"/>
</dbReference>
<accession>A0ABV7ABA4</accession>
<dbReference type="NCBIfam" id="TIGR00128">
    <property type="entry name" value="fabD"/>
    <property type="match status" value="1"/>
</dbReference>
<evidence type="ECO:0000259" key="5">
    <source>
        <dbReference type="SMART" id="SM00827"/>
    </source>
</evidence>
<comment type="catalytic activity">
    <reaction evidence="3 4">
        <text>holo-[ACP] + malonyl-CoA = malonyl-[ACP] + CoA</text>
        <dbReference type="Rhea" id="RHEA:41792"/>
        <dbReference type="Rhea" id="RHEA-COMP:9623"/>
        <dbReference type="Rhea" id="RHEA-COMP:9685"/>
        <dbReference type="ChEBI" id="CHEBI:57287"/>
        <dbReference type="ChEBI" id="CHEBI:57384"/>
        <dbReference type="ChEBI" id="CHEBI:64479"/>
        <dbReference type="ChEBI" id="CHEBI:78449"/>
        <dbReference type="EC" id="2.3.1.39"/>
    </reaction>
</comment>
<organism evidence="6 7">
    <name type="scientific">Virgibacillus sediminis</name>
    <dbReference type="NCBI Taxonomy" id="202260"/>
    <lineage>
        <taxon>Bacteria</taxon>
        <taxon>Bacillati</taxon>
        <taxon>Bacillota</taxon>
        <taxon>Bacilli</taxon>
        <taxon>Bacillales</taxon>
        <taxon>Bacillaceae</taxon>
        <taxon>Virgibacillus</taxon>
    </lineage>
</organism>
<dbReference type="InterPro" id="IPR016036">
    <property type="entry name" value="Malonyl_transacylase_ACP-bd"/>
</dbReference>